<keyword evidence="3" id="KW-1185">Reference proteome</keyword>
<sequence>MPRSDADRLRRRELHEAASGMAGPRLLPWTTEDGRPCYLSTDGKGYISTLADGIETVQLGMGQELLEYARGILAPGAKAQSAIEYRWLACRLTEALSDALRVAQSRGERIPAPQEEAAEEGEPANVGPLVGRGEG</sequence>
<dbReference type="Proteomes" id="UP001595975">
    <property type="component" value="Unassembled WGS sequence"/>
</dbReference>
<dbReference type="RefSeq" id="WP_380224901.1">
    <property type="nucleotide sequence ID" value="NZ_JBHSOF010000008.1"/>
</dbReference>
<proteinExistence type="predicted"/>
<evidence type="ECO:0000256" key="1">
    <source>
        <dbReference type="SAM" id="MobiDB-lite"/>
    </source>
</evidence>
<evidence type="ECO:0000313" key="3">
    <source>
        <dbReference type="Proteomes" id="UP001595975"/>
    </source>
</evidence>
<gene>
    <name evidence="2" type="ORF">ACFP3U_09015</name>
</gene>
<protein>
    <submittedName>
        <fullName evidence="2">Uncharacterized protein</fullName>
    </submittedName>
</protein>
<evidence type="ECO:0000313" key="2">
    <source>
        <dbReference type="EMBL" id="MFC5663122.1"/>
    </source>
</evidence>
<comment type="caution">
    <text evidence="2">The sequence shown here is derived from an EMBL/GenBank/DDBJ whole genome shotgun (WGS) entry which is preliminary data.</text>
</comment>
<reference evidence="3" key="1">
    <citation type="journal article" date="2019" name="Int. J. Syst. Evol. Microbiol.">
        <title>The Global Catalogue of Microorganisms (GCM) 10K type strain sequencing project: providing services to taxonomists for standard genome sequencing and annotation.</title>
        <authorList>
            <consortium name="The Broad Institute Genomics Platform"/>
            <consortium name="The Broad Institute Genome Sequencing Center for Infectious Disease"/>
            <person name="Wu L."/>
            <person name="Ma J."/>
        </authorList>
    </citation>
    <scope>NUCLEOTIDE SEQUENCE [LARGE SCALE GENOMIC DNA]</scope>
    <source>
        <strain evidence="3">CGMCC 4.1437</strain>
    </source>
</reference>
<name>A0ABW0WZW3_9ACTN</name>
<organism evidence="2 3">
    <name type="scientific">Kitasatospora misakiensis</name>
    <dbReference type="NCBI Taxonomy" id="67330"/>
    <lineage>
        <taxon>Bacteria</taxon>
        <taxon>Bacillati</taxon>
        <taxon>Actinomycetota</taxon>
        <taxon>Actinomycetes</taxon>
        <taxon>Kitasatosporales</taxon>
        <taxon>Streptomycetaceae</taxon>
        <taxon>Kitasatospora</taxon>
    </lineage>
</organism>
<dbReference type="EMBL" id="JBHSOF010000008">
    <property type="protein sequence ID" value="MFC5663122.1"/>
    <property type="molecule type" value="Genomic_DNA"/>
</dbReference>
<feature type="region of interest" description="Disordered" evidence="1">
    <location>
        <begin position="105"/>
        <end position="135"/>
    </location>
</feature>
<accession>A0ABW0WZW3</accession>